<evidence type="ECO:0000313" key="2">
    <source>
        <dbReference type="Proteomes" id="UP000199153"/>
    </source>
</evidence>
<dbReference type="Proteomes" id="UP000199153">
    <property type="component" value="Unassembled WGS sequence"/>
</dbReference>
<proteinExistence type="predicted"/>
<dbReference type="RefSeq" id="WP_093406285.1">
    <property type="nucleotide sequence ID" value="NZ_FOVL01000003.1"/>
</dbReference>
<dbReference type="OrthoDB" id="5485925at2"/>
<keyword evidence="2" id="KW-1185">Reference proteome</keyword>
<dbReference type="EMBL" id="FOVL01000003">
    <property type="protein sequence ID" value="SFN39197.1"/>
    <property type="molecule type" value="Genomic_DNA"/>
</dbReference>
<organism evidence="1 2">
    <name type="scientific">Salegentibacter flavus</name>
    <dbReference type="NCBI Taxonomy" id="287099"/>
    <lineage>
        <taxon>Bacteria</taxon>
        <taxon>Pseudomonadati</taxon>
        <taxon>Bacteroidota</taxon>
        <taxon>Flavobacteriia</taxon>
        <taxon>Flavobacteriales</taxon>
        <taxon>Flavobacteriaceae</taxon>
        <taxon>Salegentibacter</taxon>
    </lineage>
</organism>
<dbReference type="AlphaFoldDB" id="A0A1I4YMI6"/>
<dbReference type="PROSITE" id="PS51257">
    <property type="entry name" value="PROKAR_LIPOPROTEIN"/>
    <property type="match status" value="1"/>
</dbReference>
<name>A0A1I4YMI6_9FLAO</name>
<reference evidence="1 2" key="1">
    <citation type="submission" date="2016-10" db="EMBL/GenBank/DDBJ databases">
        <authorList>
            <person name="de Groot N.N."/>
        </authorList>
    </citation>
    <scope>NUCLEOTIDE SEQUENCE [LARGE SCALE GENOMIC DNA]</scope>
    <source>
        <strain evidence="1 2">DSM 17794</strain>
    </source>
</reference>
<dbReference type="STRING" id="287099.SAMN05660413_00853"/>
<evidence type="ECO:0000313" key="1">
    <source>
        <dbReference type="EMBL" id="SFN39197.1"/>
    </source>
</evidence>
<protein>
    <submittedName>
        <fullName evidence="1">Lamin Tail Domain</fullName>
    </submittedName>
</protein>
<sequence length="188" mass="21121">MKKLLLPFLLLLFACSDEDPALEIPLEAEEKFSDEIFFSEYIEGSSFNKALEIVNLTGETIDLEAETYSIKKQQNGSGDWMSELMLTGEITKNDVFVISNESADIPELIENADQLKTGSPLDFNGNDPIGLFKDGELIDVIGETANADDFAKDQTLRRKKSITEPSKTYNNQHWEVLELNTIDDLGKY</sequence>
<gene>
    <name evidence="1" type="ORF">SAMN05660413_00853</name>
</gene>
<accession>A0A1I4YMI6</accession>